<accession>A0A8H7PIE2</accession>
<dbReference type="Proteomes" id="UP000612746">
    <property type="component" value="Unassembled WGS sequence"/>
</dbReference>
<proteinExistence type="predicted"/>
<comment type="caution">
    <text evidence="2">The sequence shown here is derived from an EMBL/GenBank/DDBJ whole genome shotgun (WGS) entry which is preliminary data.</text>
</comment>
<keyword evidence="1" id="KW-0732">Signal</keyword>
<gene>
    <name evidence="2" type="ORF">INT44_006776</name>
</gene>
<keyword evidence="3" id="KW-1185">Reference proteome</keyword>
<organism evidence="2 3">
    <name type="scientific">Umbelopsis vinacea</name>
    <dbReference type="NCBI Taxonomy" id="44442"/>
    <lineage>
        <taxon>Eukaryota</taxon>
        <taxon>Fungi</taxon>
        <taxon>Fungi incertae sedis</taxon>
        <taxon>Mucoromycota</taxon>
        <taxon>Mucoromycotina</taxon>
        <taxon>Umbelopsidomycetes</taxon>
        <taxon>Umbelopsidales</taxon>
        <taxon>Umbelopsidaceae</taxon>
        <taxon>Umbelopsis</taxon>
    </lineage>
</organism>
<name>A0A8H7PIE2_9FUNG</name>
<evidence type="ECO:0000313" key="3">
    <source>
        <dbReference type="Proteomes" id="UP000612746"/>
    </source>
</evidence>
<protein>
    <submittedName>
        <fullName evidence="2">Uncharacterized protein</fullName>
    </submittedName>
</protein>
<dbReference type="OrthoDB" id="10406275at2759"/>
<feature type="chain" id="PRO_5034661525" evidence="1">
    <location>
        <begin position="19"/>
        <end position="95"/>
    </location>
</feature>
<evidence type="ECO:0000256" key="1">
    <source>
        <dbReference type="SAM" id="SignalP"/>
    </source>
</evidence>
<evidence type="ECO:0000313" key="2">
    <source>
        <dbReference type="EMBL" id="KAG2174513.1"/>
    </source>
</evidence>
<feature type="signal peptide" evidence="1">
    <location>
        <begin position="1"/>
        <end position="18"/>
    </location>
</feature>
<dbReference type="AlphaFoldDB" id="A0A8H7PIE2"/>
<dbReference type="EMBL" id="JAEPRA010000016">
    <property type="protein sequence ID" value="KAG2174513.1"/>
    <property type="molecule type" value="Genomic_DNA"/>
</dbReference>
<sequence>MRFFILVALSALASSVRASTKNCYCVDYSTYSGNYCVTSKTAAASAYYFQHYVETHLATMGSGGTSGGCTYVPVSNVGYFTTACKARSAVTADCF</sequence>
<reference evidence="2" key="1">
    <citation type="submission" date="2020-12" db="EMBL/GenBank/DDBJ databases">
        <title>Metabolic potential, ecology and presence of endohyphal bacteria is reflected in genomic diversity of Mucoromycotina.</title>
        <authorList>
            <person name="Muszewska A."/>
            <person name="Okrasinska A."/>
            <person name="Steczkiewicz K."/>
            <person name="Drgas O."/>
            <person name="Orlowska M."/>
            <person name="Perlinska-Lenart U."/>
            <person name="Aleksandrzak-Piekarczyk T."/>
            <person name="Szatraj K."/>
            <person name="Zielenkiewicz U."/>
            <person name="Pilsyk S."/>
            <person name="Malc E."/>
            <person name="Mieczkowski P."/>
            <person name="Kruszewska J.S."/>
            <person name="Biernat P."/>
            <person name="Pawlowska J."/>
        </authorList>
    </citation>
    <scope>NUCLEOTIDE SEQUENCE</scope>
    <source>
        <strain evidence="2">WA0000051536</strain>
    </source>
</reference>